<protein>
    <submittedName>
        <fullName evidence="1">Uncharacterized protein</fullName>
    </submittedName>
</protein>
<name>A0A2G9PJ02_AQUCT</name>
<evidence type="ECO:0000313" key="1">
    <source>
        <dbReference type="EMBL" id="PIO03302.1"/>
    </source>
</evidence>
<reference evidence="2" key="1">
    <citation type="journal article" date="2017" name="Nat. Commun.">
        <title>The North American bullfrog draft genome provides insight into hormonal regulation of long noncoding RNA.</title>
        <authorList>
            <person name="Hammond S.A."/>
            <person name="Warren R.L."/>
            <person name="Vandervalk B.P."/>
            <person name="Kucuk E."/>
            <person name="Khan H."/>
            <person name="Gibb E.A."/>
            <person name="Pandoh P."/>
            <person name="Kirk H."/>
            <person name="Zhao Y."/>
            <person name="Jones M."/>
            <person name="Mungall A.J."/>
            <person name="Coope R."/>
            <person name="Pleasance S."/>
            <person name="Moore R.A."/>
            <person name="Holt R.A."/>
            <person name="Round J.M."/>
            <person name="Ohora S."/>
            <person name="Walle B.V."/>
            <person name="Veldhoen N."/>
            <person name="Helbing C.C."/>
            <person name="Birol I."/>
        </authorList>
    </citation>
    <scope>NUCLEOTIDE SEQUENCE [LARGE SCALE GENOMIC DNA]</scope>
</reference>
<dbReference type="Proteomes" id="UP000228934">
    <property type="component" value="Unassembled WGS sequence"/>
</dbReference>
<keyword evidence="2" id="KW-1185">Reference proteome</keyword>
<evidence type="ECO:0000313" key="2">
    <source>
        <dbReference type="Proteomes" id="UP000228934"/>
    </source>
</evidence>
<gene>
    <name evidence="1" type="ORF">AB205_0016490</name>
</gene>
<proteinExistence type="predicted"/>
<organism evidence="1 2">
    <name type="scientific">Aquarana catesbeiana</name>
    <name type="common">American bullfrog</name>
    <name type="synonym">Rana catesbeiana</name>
    <dbReference type="NCBI Taxonomy" id="8400"/>
    <lineage>
        <taxon>Eukaryota</taxon>
        <taxon>Metazoa</taxon>
        <taxon>Chordata</taxon>
        <taxon>Craniata</taxon>
        <taxon>Vertebrata</taxon>
        <taxon>Euteleostomi</taxon>
        <taxon>Amphibia</taxon>
        <taxon>Batrachia</taxon>
        <taxon>Anura</taxon>
        <taxon>Neobatrachia</taxon>
        <taxon>Ranoidea</taxon>
        <taxon>Ranidae</taxon>
        <taxon>Aquarana</taxon>
    </lineage>
</organism>
<dbReference type="EMBL" id="KV922732">
    <property type="protein sequence ID" value="PIO03302.1"/>
    <property type="molecule type" value="Genomic_DNA"/>
</dbReference>
<dbReference type="AlphaFoldDB" id="A0A2G9PJ02"/>
<accession>A0A2G9PJ02</accession>
<dbReference type="OrthoDB" id="273556at2759"/>
<sequence length="90" mass="10857">MYMLPKAEFAKQRKPFCGFKAEDLTKCNSRSLLCKIKSYFYLSVFWTHHLKQLETYPQLCMLLLEKARCCLSLFFTPLFHYILRTVLRHK</sequence>